<dbReference type="Pfam" id="PF01381">
    <property type="entry name" value="HTH_3"/>
    <property type="match status" value="1"/>
</dbReference>
<proteinExistence type="predicted"/>
<evidence type="ECO:0000313" key="2">
    <source>
        <dbReference type="EMBL" id="MBA5640385.1"/>
    </source>
</evidence>
<comment type="caution">
    <text evidence="2">The sequence shown here is derived from an EMBL/GenBank/DDBJ whole genome shotgun (WGS) entry which is preliminary data.</text>
</comment>
<accession>A0A7W2EXJ0</accession>
<dbReference type="GO" id="GO:0003677">
    <property type="term" value="F:DNA binding"/>
    <property type="evidence" value="ECO:0007669"/>
    <property type="project" value="InterPro"/>
</dbReference>
<dbReference type="EMBL" id="JACEZT010000039">
    <property type="protein sequence ID" value="MBA5640385.1"/>
    <property type="molecule type" value="Genomic_DNA"/>
</dbReference>
<organism evidence="2 3">
    <name type="scientific">Rugamonas brunnea</name>
    <dbReference type="NCBI Taxonomy" id="2758569"/>
    <lineage>
        <taxon>Bacteria</taxon>
        <taxon>Pseudomonadati</taxon>
        <taxon>Pseudomonadota</taxon>
        <taxon>Betaproteobacteria</taxon>
        <taxon>Burkholderiales</taxon>
        <taxon>Oxalobacteraceae</taxon>
        <taxon>Telluria group</taxon>
        <taxon>Rugamonas</taxon>
    </lineage>
</organism>
<dbReference type="RefSeq" id="WP_182167759.1">
    <property type="nucleotide sequence ID" value="NZ_JACEZT010000039.1"/>
</dbReference>
<keyword evidence="3" id="KW-1185">Reference proteome</keyword>
<dbReference type="Gene3D" id="1.10.260.40">
    <property type="entry name" value="lambda repressor-like DNA-binding domains"/>
    <property type="match status" value="1"/>
</dbReference>
<dbReference type="AlphaFoldDB" id="A0A7W2EXJ0"/>
<dbReference type="SUPFAM" id="SSF47413">
    <property type="entry name" value="lambda repressor-like DNA-binding domains"/>
    <property type="match status" value="1"/>
</dbReference>
<dbReference type="InterPro" id="IPR010982">
    <property type="entry name" value="Lambda_DNA-bd_dom_sf"/>
</dbReference>
<evidence type="ECO:0000313" key="3">
    <source>
        <dbReference type="Proteomes" id="UP000534388"/>
    </source>
</evidence>
<protein>
    <submittedName>
        <fullName evidence="2">Helix-turn-helix transcriptional regulator</fullName>
    </submittedName>
</protein>
<reference evidence="2 3" key="1">
    <citation type="submission" date="2020-07" db="EMBL/GenBank/DDBJ databases">
        <title>Novel species isolated from subtropical streams in China.</title>
        <authorList>
            <person name="Lu H."/>
        </authorList>
    </citation>
    <scope>NUCLEOTIDE SEQUENCE [LARGE SCALE GENOMIC DNA]</scope>
    <source>
        <strain evidence="2 3">LX20W</strain>
    </source>
</reference>
<dbReference type="InterPro" id="IPR001387">
    <property type="entry name" value="Cro/C1-type_HTH"/>
</dbReference>
<gene>
    <name evidence="2" type="ORF">H3H37_25325</name>
</gene>
<name>A0A7W2EXJ0_9BURK</name>
<sequence>MKSIHRPKYVELIEKLVEARNAHGVTQIELAARLVKPQSYVAKVEALDRRLDVIELGDWLHALGEPPAKFMGRLSWWK</sequence>
<evidence type="ECO:0000259" key="1">
    <source>
        <dbReference type="PROSITE" id="PS50943"/>
    </source>
</evidence>
<dbReference type="PROSITE" id="PS50943">
    <property type="entry name" value="HTH_CROC1"/>
    <property type="match status" value="1"/>
</dbReference>
<dbReference type="CDD" id="cd00093">
    <property type="entry name" value="HTH_XRE"/>
    <property type="match status" value="1"/>
</dbReference>
<dbReference type="Proteomes" id="UP000534388">
    <property type="component" value="Unassembled WGS sequence"/>
</dbReference>
<feature type="domain" description="HTH cro/C1-type" evidence="1">
    <location>
        <begin position="16"/>
        <end position="70"/>
    </location>
</feature>
<dbReference type="SMART" id="SM00530">
    <property type="entry name" value="HTH_XRE"/>
    <property type="match status" value="1"/>
</dbReference>